<feature type="region of interest" description="Disordered" evidence="1">
    <location>
        <begin position="550"/>
        <end position="574"/>
    </location>
</feature>
<dbReference type="EMBL" id="CADCWF010000333">
    <property type="protein sequence ID" value="CAA9579416.1"/>
    <property type="molecule type" value="Genomic_DNA"/>
</dbReference>
<reference evidence="2" key="1">
    <citation type="submission" date="2020-02" db="EMBL/GenBank/DDBJ databases">
        <authorList>
            <person name="Meier V. D."/>
        </authorList>
    </citation>
    <scope>NUCLEOTIDE SEQUENCE</scope>
    <source>
        <strain evidence="2">AVDCRST_MAG59</strain>
    </source>
</reference>
<gene>
    <name evidence="2" type="ORF">AVDCRST_MAG59-4551</name>
</gene>
<name>A0A6J4VLP1_9BACT</name>
<evidence type="ECO:0000313" key="2">
    <source>
        <dbReference type="EMBL" id="CAA9579416.1"/>
    </source>
</evidence>
<dbReference type="AlphaFoldDB" id="A0A6J4VLP1"/>
<accession>A0A6J4VLP1</accession>
<proteinExistence type="predicted"/>
<sequence>MLSHPLELDVQFAGSDEDRDLAAKLLGLMRARGRFMSANAPIRLSLETIAEYFEGTGVTGAETRLRAAVAANAPIFAIEEIDGQSVVVTTRRGIRAVEVDGQGRHDFAQRLMTPQPKPERPPVPVRERPRIDERWSTLQVTLDYLEEEAAPADTVVETEVVEATLEVEMAAVDEQAVEPVAAEAPVIPPARTITIPVVTPTDVTGIDDLELAAAIRQRLAADPRVANFGEQWLMEDRVPRFSRGDLRRLREYLQEQEQPLADDVLAQDVLGVRAGSAEFELTRFAIDYRLSREKEFEFVGTTNQRFWSTNGLPPIGTTRRKPNELGTDYRFLLDEMTEGPAYRSVESVDHVLTFFEYIHGLLPYDSQMQRLLPAPLQPNQRGAVLTFETPQSYTTYLVELRYPTPNRGGFILGLDDFYTENLVPGAIISISRTENDGHYRVEYLAESGQNGRLLELDERRAQRYVFRPTTFACGVEPRMLLTEDRMSGLNGEKPLDEKVRRRPESVVAATFERIGQHRGGNYSADFDTLLAGVNVERPMTETLLRSTLENDDTGAFSRDPEGQDVYTYVPGTTP</sequence>
<organism evidence="2">
    <name type="scientific">uncultured Thermomicrobiales bacterium</name>
    <dbReference type="NCBI Taxonomy" id="1645740"/>
    <lineage>
        <taxon>Bacteria</taxon>
        <taxon>Pseudomonadati</taxon>
        <taxon>Thermomicrobiota</taxon>
        <taxon>Thermomicrobia</taxon>
        <taxon>Thermomicrobiales</taxon>
        <taxon>environmental samples</taxon>
    </lineage>
</organism>
<evidence type="ECO:0000256" key="1">
    <source>
        <dbReference type="SAM" id="MobiDB-lite"/>
    </source>
</evidence>
<protein>
    <submittedName>
        <fullName evidence="2">Uncharacterized protein</fullName>
    </submittedName>
</protein>